<evidence type="ECO:0000259" key="1">
    <source>
        <dbReference type="Pfam" id="PF01571"/>
    </source>
</evidence>
<dbReference type="Pfam" id="PF01571">
    <property type="entry name" value="GCV_T"/>
    <property type="match status" value="1"/>
</dbReference>
<dbReference type="InterPro" id="IPR006222">
    <property type="entry name" value="GCVT_N"/>
</dbReference>
<dbReference type="Gene3D" id="3.30.1360.120">
    <property type="entry name" value="Probable tRNA modification gtpase trme, domain 1"/>
    <property type="match status" value="1"/>
</dbReference>
<protein>
    <recommendedName>
        <fullName evidence="1">GCVT N-terminal domain-containing protein</fullName>
    </recommendedName>
</protein>
<dbReference type="Proteomes" id="UP001321498">
    <property type="component" value="Chromosome"/>
</dbReference>
<proteinExistence type="predicted"/>
<dbReference type="InterPro" id="IPR028896">
    <property type="entry name" value="GcvT/YgfZ/DmdA"/>
</dbReference>
<dbReference type="PANTHER" id="PTHR43757">
    <property type="entry name" value="AMINOMETHYLTRANSFERASE"/>
    <property type="match status" value="1"/>
</dbReference>
<keyword evidence="3" id="KW-1185">Reference proteome</keyword>
<reference evidence="3" key="1">
    <citation type="journal article" date="2019" name="Int. J. Syst. Evol. Microbiol.">
        <title>The Global Catalogue of Microorganisms (GCM) 10K type strain sequencing project: providing services to taxonomists for standard genome sequencing and annotation.</title>
        <authorList>
            <consortium name="The Broad Institute Genomics Platform"/>
            <consortium name="The Broad Institute Genome Sequencing Center for Infectious Disease"/>
            <person name="Wu L."/>
            <person name="Ma J."/>
        </authorList>
    </citation>
    <scope>NUCLEOTIDE SEQUENCE [LARGE SCALE GENOMIC DNA]</scope>
    <source>
        <strain evidence="3">NBRC 108725</strain>
    </source>
</reference>
<gene>
    <name evidence="2" type="ORF">GCM10025866_21270</name>
</gene>
<accession>A0ABM8GD72</accession>
<dbReference type="InterPro" id="IPR027266">
    <property type="entry name" value="TrmE/GcvT-like"/>
</dbReference>
<feature type="domain" description="GCVT N-terminal" evidence="1">
    <location>
        <begin position="32"/>
        <end position="133"/>
    </location>
</feature>
<organism evidence="2 3">
    <name type="scientific">Naasia aerilata</name>
    <dbReference type="NCBI Taxonomy" id="1162966"/>
    <lineage>
        <taxon>Bacteria</taxon>
        <taxon>Bacillati</taxon>
        <taxon>Actinomycetota</taxon>
        <taxon>Actinomycetes</taxon>
        <taxon>Micrococcales</taxon>
        <taxon>Microbacteriaceae</taxon>
        <taxon>Naasia</taxon>
    </lineage>
</organism>
<name>A0ABM8GD72_9MICO</name>
<evidence type="ECO:0000313" key="2">
    <source>
        <dbReference type="EMBL" id="BDZ46218.1"/>
    </source>
</evidence>
<dbReference type="EMBL" id="AP027731">
    <property type="protein sequence ID" value="BDZ46218.1"/>
    <property type="molecule type" value="Genomic_DNA"/>
</dbReference>
<dbReference type="PANTHER" id="PTHR43757:SF2">
    <property type="entry name" value="AMINOMETHYLTRANSFERASE, MITOCHONDRIAL"/>
    <property type="match status" value="1"/>
</dbReference>
<sequence>MSNWLLFHGEKSGYDVDIEVDRRSPGRPYGKAVSRKYWRLQIQGPNAWPIIEKLQGGTVEQVKFFRMGKLTIDGTEVSTLRHGMAGAPGLELWGPYEDAERIRNAILEAGREFGLEPVGSRAYSSNTLESGWIPSPLPAVYSSEAERAYREWLPVDSYEATNALAGSFVSDNIEDYYLNPWELGYGSFVKFDHDFIGRDALEKIDPATQRRKVTLAWNAEDLGKVMTSLLDVEGPGNQFFNLPNANYGSSNFDSVIDANGKIVGASLFTGYSANERRGLSLATVDPDVEIGTELRVLWGEDPNTEKTSANPHTQAEVRVVVSPVPYSVTARNEYHGGWRSANA</sequence>
<evidence type="ECO:0000313" key="3">
    <source>
        <dbReference type="Proteomes" id="UP001321498"/>
    </source>
</evidence>
<dbReference type="SUPFAM" id="SSF103025">
    <property type="entry name" value="Folate-binding domain"/>
    <property type="match status" value="1"/>
</dbReference>